<dbReference type="InterPro" id="IPR002698">
    <property type="entry name" value="FTHF_cligase"/>
</dbReference>
<dbReference type="GO" id="GO:0009396">
    <property type="term" value="P:folic acid-containing compound biosynthetic process"/>
    <property type="evidence" value="ECO:0007669"/>
    <property type="project" value="TreeGrafter"/>
</dbReference>
<dbReference type="SUPFAM" id="SSF100950">
    <property type="entry name" value="NagB/RpiA/CoA transferase-like"/>
    <property type="match status" value="1"/>
</dbReference>
<evidence type="ECO:0000256" key="3">
    <source>
        <dbReference type="ARBA" id="ARBA00022840"/>
    </source>
</evidence>
<dbReference type="GO" id="GO:0035999">
    <property type="term" value="P:tetrahydrofolate interconversion"/>
    <property type="evidence" value="ECO:0007669"/>
    <property type="project" value="TreeGrafter"/>
</dbReference>
<dbReference type="RefSeq" id="WP_109967102.1">
    <property type="nucleotide sequence ID" value="NZ_CP176093.1"/>
</dbReference>
<proteinExistence type="inferred from homology"/>
<gene>
    <name evidence="4" type="ORF">DK846_01240</name>
</gene>
<keyword evidence="4" id="KW-0436">Ligase</keyword>
<dbReference type="GO" id="GO:0005524">
    <property type="term" value="F:ATP binding"/>
    <property type="evidence" value="ECO:0007669"/>
    <property type="project" value="UniProtKB-KW"/>
</dbReference>
<evidence type="ECO:0000256" key="2">
    <source>
        <dbReference type="ARBA" id="ARBA00022741"/>
    </source>
</evidence>
<dbReference type="Gene3D" id="3.40.50.10420">
    <property type="entry name" value="NagB/RpiA/CoA transferase-like"/>
    <property type="match status" value="1"/>
</dbReference>
<dbReference type="Pfam" id="PF01812">
    <property type="entry name" value="5-FTHF_cyc-lig"/>
    <property type="match status" value="1"/>
</dbReference>
<dbReference type="InterPro" id="IPR037171">
    <property type="entry name" value="NagB/RpiA_transferase-like"/>
</dbReference>
<dbReference type="NCBIfam" id="TIGR02727">
    <property type="entry name" value="MTHFS_bact"/>
    <property type="match status" value="1"/>
</dbReference>
<dbReference type="AlphaFoldDB" id="A0A2V2N0Y0"/>
<protein>
    <submittedName>
        <fullName evidence="4">5-formyltetrahydrofolate cyclo-ligase</fullName>
    </submittedName>
</protein>
<dbReference type="PANTHER" id="PTHR23407:SF1">
    <property type="entry name" value="5-FORMYLTETRAHYDROFOLATE CYCLO-LIGASE"/>
    <property type="match status" value="1"/>
</dbReference>
<sequence length="202" mass="22178">MNTSAPAGGVNNIPIGKEVLRNILRERRWALSEQERQEKSLKICELLRDVVTPGEEILVYCAKDPEVETSSFISYLLEHEIPVIVPIIQKEDVSLRLSYLQDPSCLVSSTFHVPEPIGSEIPADPAVVTTAIIPMLGFDRSGARLGYGAGYYDRFLSTNRHIRTVGLAYSCQEEAGLPTNANDISMTIVVTEDEIINMGGGS</sequence>
<organism evidence="4 5">
    <name type="scientific">Methanospirillum lacunae</name>
    <dbReference type="NCBI Taxonomy" id="668570"/>
    <lineage>
        <taxon>Archaea</taxon>
        <taxon>Methanobacteriati</taxon>
        <taxon>Methanobacteriota</taxon>
        <taxon>Stenosarchaea group</taxon>
        <taxon>Methanomicrobia</taxon>
        <taxon>Methanomicrobiales</taxon>
        <taxon>Methanospirillaceae</taxon>
        <taxon>Methanospirillum</taxon>
    </lineage>
</organism>
<reference evidence="4 5" key="1">
    <citation type="submission" date="2018-05" db="EMBL/GenBank/DDBJ databases">
        <title>Draft genome of Methanospirillum lacunae Ki8-1.</title>
        <authorList>
            <person name="Dueholm M.S."/>
            <person name="Nielsen P.H."/>
            <person name="Bakmann L.F."/>
            <person name="Otzen D.E."/>
        </authorList>
    </citation>
    <scope>NUCLEOTIDE SEQUENCE [LARGE SCALE GENOMIC DNA]</scope>
    <source>
        <strain evidence="4 5">Ki8-1</strain>
    </source>
</reference>
<dbReference type="InterPro" id="IPR024185">
    <property type="entry name" value="FTHF_cligase-like_sf"/>
</dbReference>
<keyword evidence="3" id="KW-0067">ATP-binding</keyword>
<comment type="caution">
    <text evidence="4">The sequence shown here is derived from an EMBL/GenBank/DDBJ whole genome shotgun (WGS) entry which is preliminary data.</text>
</comment>
<dbReference type="GeneID" id="97549152"/>
<accession>A0A2V2N0Y0</accession>
<evidence type="ECO:0000313" key="5">
    <source>
        <dbReference type="Proteomes" id="UP000245657"/>
    </source>
</evidence>
<dbReference type="OrthoDB" id="18307at2157"/>
<dbReference type="PIRSF" id="PIRSF006806">
    <property type="entry name" value="FTHF_cligase"/>
    <property type="match status" value="1"/>
</dbReference>
<dbReference type="Proteomes" id="UP000245657">
    <property type="component" value="Unassembled WGS sequence"/>
</dbReference>
<dbReference type="GO" id="GO:0030272">
    <property type="term" value="F:5-formyltetrahydrofolate cyclo-ligase activity"/>
    <property type="evidence" value="ECO:0007669"/>
    <property type="project" value="TreeGrafter"/>
</dbReference>
<dbReference type="PANTHER" id="PTHR23407">
    <property type="entry name" value="ATPASE INHIBITOR/5-FORMYLTETRAHYDROFOLATE CYCLO-LIGASE"/>
    <property type="match status" value="1"/>
</dbReference>
<dbReference type="EMBL" id="QGMY01000002">
    <property type="protein sequence ID" value="PWR73822.1"/>
    <property type="molecule type" value="Genomic_DNA"/>
</dbReference>
<evidence type="ECO:0000256" key="1">
    <source>
        <dbReference type="ARBA" id="ARBA00010638"/>
    </source>
</evidence>
<keyword evidence="2" id="KW-0547">Nucleotide-binding</keyword>
<name>A0A2V2N0Y0_9EURY</name>
<keyword evidence="5" id="KW-1185">Reference proteome</keyword>
<comment type="similarity">
    <text evidence="1">Belongs to the 5-formyltetrahydrofolate cyclo-ligase family.</text>
</comment>
<evidence type="ECO:0000313" key="4">
    <source>
        <dbReference type="EMBL" id="PWR73822.1"/>
    </source>
</evidence>